<dbReference type="Proteomes" id="UP000050792">
    <property type="component" value="Unassembled WGS sequence"/>
</dbReference>
<dbReference type="SUPFAM" id="SSF53474">
    <property type="entry name" value="alpha/beta-Hydrolases"/>
    <property type="match status" value="1"/>
</dbReference>
<dbReference type="InterPro" id="IPR050309">
    <property type="entry name" value="Type-B_Carboxylest/Lipase"/>
</dbReference>
<accession>A0AA85F5G1</accession>
<keyword evidence="1" id="KW-0472">Membrane</keyword>
<dbReference type="AlphaFoldDB" id="A0AA85F5G1"/>
<proteinExistence type="predicted"/>
<keyword evidence="3" id="KW-1185">Reference proteome</keyword>
<dbReference type="WBParaSite" id="SRDH1_37170.1">
    <property type="protein sequence ID" value="SRDH1_37170.1"/>
    <property type="gene ID" value="SRDH1_37170"/>
</dbReference>
<evidence type="ECO:0000259" key="2">
    <source>
        <dbReference type="Pfam" id="PF00135"/>
    </source>
</evidence>
<sequence length="647" mass="75974">MQMETVSYGETAHWNDNDYIQSPSVTNLRMSRFRRITSMTCLFNIIITIAFILMTVIVIIFALSYFGIWFNNSQPNVVNIFCGKIKGIQKDDYTISYLGIPYALPPINENRFRPPVHLSSKKLCHKAWELSNTTVINSIYYTQYYKPSCLQLLPKSSDNAFDGSENCLYLNIHVPINRKSINQAKPVIIIIDGLFFMYSNEPKQPSSVTVYKTDAIHVTFNYRLGPFGFLPHPYEKIANLGLHDQLLVLQWIRNNIAQFGGDPFNVILFGYGSGATCALALFYSSISNQLFDKLWITAPSLSLLNISINDSIQTMNYALNCHNHINPNNCSNEKLNNFKNLLNLWNWTIIEKWLIHSMFSLPSINELNNNHDKINNFFNILINDNKFINIDLWNKMINSNNHNNNKPIIIGQTSHEVSIYPYPKTIPFWNKNHYQNYIIKKLKINNITLNDQYYQYIFSNNLNCTYMNDNIETKIINESNDWMSNLMLLITDSRLTCPLSELVNQLTNQYYPIYQYYLTGIHRRFDPYSLNSYITYAFHGWDAMLYLRTYEIHNDFLDPSILQLNNQYNNEKELNQLRKISDLLNKAIYEFSRTGYISNWYESKKGNYDVNLIENDHLCKYINIMNERCSFWKLLYNNNLFKSTWKF</sequence>
<reference evidence="4" key="2">
    <citation type="submission" date="2023-11" db="UniProtKB">
        <authorList>
            <consortium name="WormBaseParasite"/>
        </authorList>
    </citation>
    <scope>IDENTIFICATION</scope>
</reference>
<protein>
    <recommendedName>
        <fullName evidence="2">Carboxylesterase type B domain-containing protein</fullName>
    </recommendedName>
</protein>
<evidence type="ECO:0000313" key="3">
    <source>
        <dbReference type="Proteomes" id="UP000050792"/>
    </source>
</evidence>
<evidence type="ECO:0000313" key="4">
    <source>
        <dbReference type="WBParaSite" id="SRDH1_37170.1"/>
    </source>
</evidence>
<feature type="domain" description="Carboxylesterase type B" evidence="2">
    <location>
        <begin position="75"/>
        <end position="614"/>
    </location>
</feature>
<keyword evidence="1" id="KW-1133">Transmembrane helix</keyword>
<dbReference type="Pfam" id="PF00135">
    <property type="entry name" value="COesterase"/>
    <property type="match status" value="1"/>
</dbReference>
<name>A0AA85F5G1_9TREM</name>
<dbReference type="InterPro" id="IPR029058">
    <property type="entry name" value="AB_hydrolase_fold"/>
</dbReference>
<organism evidence="3 4">
    <name type="scientific">Schistosoma rodhaini</name>
    <dbReference type="NCBI Taxonomy" id="6188"/>
    <lineage>
        <taxon>Eukaryota</taxon>
        <taxon>Metazoa</taxon>
        <taxon>Spiralia</taxon>
        <taxon>Lophotrochozoa</taxon>
        <taxon>Platyhelminthes</taxon>
        <taxon>Trematoda</taxon>
        <taxon>Digenea</taxon>
        <taxon>Strigeidida</taxon>
        <taxon>Schistosomatoidea</taxon>
        <taxon>Schistosomatidae</taxon>
        <taxon>Schistosoma</taxon>
    </lineage>
</organism>
<feature type="transmembrane region" description="Helical" evidence="1">
    <location>
        <begin position="41"/>
        <end position="70"/>
    </location>
</feature>
<keyword evidence="1" id="KW-0812">Transmembrane</keyword>
<dbReference type="Gene3D" id="3.40.50.1820">
    <property type="entry name" value="alpha/beta hydrolase"/>
    <property type="match status" value="1"/>
</dbReference>
<dbReference type="InterPro" id="IPR002018">
    <property type="entry name" value="CarbesteraseB"/>
</dbReference>
<dbReference type="PANTHER" id="PTHR11559">
    <property type="entry name" value="CARBOXYLESTERASE"/>
    <property type="match status" value="1"/>
</dbReference>
<reference evidence="3" key="1">
    <citation type="submission" date="2022-06" db="EMBL/GenBank/DDBJ databases">
        <authorList>
            <person name="Berger JAMES D."/>
            <person name="Berger JAMES D."/>
        </authorList>
    </citation>
    <scope>NUCLEOTIDE SEQUENCE [LARGE SCALE GENOMIC DNA]</scope>
</reference>
<evidence type="ECO:0000256" key="1">
    <source>
        <dbReference type="SAM" id="Phobius"/>
    </source>
</evidence>